<comment type="caution">
    <text evidence="2">The sequence shown here is derived from an EMBL/GenBank/DDBJ whole genome shotgun (WGS) entry which is preliminary data.</text>
</comment>
<dbReference type="Gene3D" id="2.60.40.3550">
    <property type="entry name" value="Domain of unknown function DUF4466"/>
    <property type="match status" value="1"/>
</dbReference>
<organism evidence="2 3">
    <name type="scientific">Terrimonas ginsenosidimutans</name>
    <dbReference type="NCBI Taxonomy" id="2908004"/>
    <lineage>
        <taxon>Bacteria</taxon>
        <taxon>Pseudomonadati</taxon>
        <taxon>Bacteroidota</taxon>
        <taxon>Chitinophagia</taxon>
        <taxon>Chitinophagales</taxon>
        <taxon>Chitinophagaceae</taxon>
        <taxon>Terrimonas</taxon>
    </lineage>
</organism>
<gene>
    <name evidence="2" type="ORF">LZZ85_14350</name>
</gene>
<reference evidence="2" key="1">
    <citation type="submission" date="2022-01" db="EMBL/GenBank/DDBJ databases">
        <authorList>
            <person name="Jo J.-H."/>
            <person name="Im W.-T."/>
        </authorList>
    </citation>
    <scope>NUCLEOTIDE SEQUENCE</scope>
    <source>
        <strain evidence="2">NA20</strain>
    </source>
</reference>
<dbReference type="RefSeq" id="WP_237873273.1">
    <property type="nucleotide sequence ID" value="NZ_JAKLTR010000008.1"/>
</dbReference>
<evidence type="ECO:0000313" key="3">
    <source>
        <dbReference type="Proteomes" id="UP001165367"/>
    </source>
</evidence>
<protein>
    <submittedName>
        <fullName evidence="2">DUF4466 family protein</fullName>
    </submittedName>
</protein>
<dbReference type="EMBL" id="JAKLTR010000008">
    <property type="protein sequence ID" value="MCG2615477.1"/>
    <property type="molecule type" value="Genomic_DNA"/>
</dbReference>
<evidence type="ECO:0000313" key="2">
    <source>
        <dbReference type="EMBL" id="MCG2615477.1"/>
    </source>
</evidence>
<keyword evidence="3" id="KW-1185">Reference proteome</keyword>
<sequence>MKKNRNSFSLLMFSAAVITMGTFTSCEKKDYAIPEPKTNFQNDVIKRSLGPAVAGTSIEFAYAMALGKMNGKIVSAQVEASVTGAPATYLEHRSFNTNASGQDIGVIVGTPSTNNGNTTLVNFTVDTNAATLRYYYVVPSAGKGQQVSFTFSATSSTGEKVSFPMGPYALSKMDMVLDLPVKENAACYISIADNAIYTAAEAALHPEKIDLVYLFRNLPTVAFGHALVAPATEPIYLQGAVLPAGVNRNALISKAGQLRDQQLARLQFGIFIDDADFEKLNIAGSPNYAINMKAQTGVWVETADKKYRAYVYFNSINDAAQSAVISIKRYPLQ</sequence>
<name>A0ABS9KT15_9BACT</name>
<accession>A0ABS9KT15</accession>
<dbReference type="Pfam" id="PF14725">
    <property type="entry name" value="DUF4466"/>
    <property type="match status" value="1"/>
</dbReference>
<dbReference type="Proteomes" id="UP001165367">
    <property type="component" value="Unassembled WGS sequence"/>
</dbReference>
<dbReference type="PROSITE" id="PS51257">
    <property type="entry name" value="PROKAR_LIPOPROTEIN"/>
    <property type="match status" value="1"/>
</dbReference>
<proteinExistence type="predicted"/>
<dbReference type="CDD" id="cd07472">
    <property type="entry name" value="HmuY_like"/>
    <property type="match status" value="1"/>
</dbReference>
<feature type="domain" description="DUF4466" evidence="1">
    <location>
        <begin position="29"/>
        <end position="330"/>
    </location>
</feature>
<dbReference type="InterPro" id="IPR028072">
    <property type="entry name" value="DUF4466"/>
</dbReference>
<evidence type="ECO:0000259" key="1">
    <source>
        <dbReference type="Pfam" id="PF14725"/>
    </source>
</evidence>